<dbReference type="STRING" id="889378.Spiaf_0386"/>
<dbReference type="InterPro" id="IPR007076">
    <property type="entry name" value="TfoX_N"/>
</dbReference>
<evidence type="ECO:0000259" key="1">
    <source>
        <dbReference type="Pfam" id="PF04993"/>
    </source>
</evidence>
<keyword evidence="3" id="KW-1185">Reference proteome</keyword>
<gene>
    <name evidence="2" type="ordered locus">Spiaf_0386</name>
</gene>
<dbReference type="eggNOG" id="COG3070">
    <property type="taxonomic scope" value="Bacteria"/>
</dbReference>
<dbReference type="HOGENOM" id="CLU_151771_1_0_12"/>
<feature type="domain" description="TfoX N-terminal" evidence="1">
    <location>
        <begin position="13"/>
        <end position="96"/>
    </location>
</feature>
<dbReference type="Gene3D" id="3.30.1460.30">
    <property type="entry name" value="YgaC/TfoX-N like chaperone"/>
    <property type="match status" value="1"/>
</dbReference>
<organism evidence="2 3">
    <name type="scientific">Spirochaeta africana (strain ATCC 700263 / DSM 8902 / Z-7692)</name>
    <dbReference type="NCBI Taxonomy" id="889378"/>
    <lineage>
        <taxon>Bacteria</taxon>
        <taxon>Pseudomonadati</taxon>
        <taxon>Spirochaetota</taxon>
        <taxon>Spirochaetia</taxon>
        <taxon>Spirochaetales</taxon>
        <taxon>Spirochaetaceae</taxon>
        <taxon>Spirochaeta</taxon>
    </lineage>
</organism>
<accession>H9UG48</accession>
<proteinExistence type="predicted"/>
<dbReference type="KEGG" id="sfc:Spiaf_0386"/>
<dbReference type="Pfam" id="PF04993">
    <property type="entry name" value="TfoX_N"/>
    <property type="match status" value="1"/>
</dbReference>
<name>H9UG48_SPIAZ</name>
<dbReference type="SUPFAM" id="SSF159894">
    <property type="entry name" value="YgaC/TfoX-N like"/>
    <property type="match status" value="1"/>
</dbReference>
<evidence type="ECO:0000313" key="3">
    <source>
        <dbReference type="Proteomes" id="UP000007383"/>
    </source>
</evidence>
<reference evidence="3" key="1">
    <citation type="journal article" date="2013" name="Stand. Genomic Sci.">
        <title>Complete genome sequence of the halophilic bacterium Spirochaeta africana type strain (Z-7692(T)) from the alkaline Lake Magadi in the East African Rift.</title>
        <authorList>
            <person name="Liolos K."/>
            <person name="Abt B."/>
            <person name="Scheuner C."/>
            <person name="Teshima H."/>
            <person name="Held B."/>
            <person name="Lapidus A."/>
            <person name="Nolan M."/>
            <person name="Lucas S."/>
            <person name="Deshpande S."/>
            <person name="Cheng J.F."/>
            <person name="Tapia R."/>
            <person name="Goodwin L.A."/>
            <person name="Pitluck S."/>
            <person name="Pagani I."/>
            <person name="Ivanova N."/>
            <person name="Mavromatis K."/>
            <person name="Mikhailova N."/>
            <person name="Huntemann M."/>
            <person name="Pati A."/>
            <person name="Chen A."/>
            <person name="Palaniappan K."/>
            <person name="Land M."/>
            <person name="Rohde M."/>
            <person name="Tindall B.J."/>
            <person name="Detter J.C."/>
            <person name="Goker M."/>
            <person name="Bristow J."/>
            <person name="Eisen J.A."/>
            <person name="Markowitz V."/>
            <person name="Hugenholtz P."/>
            <person name="Woyke T."/>
            <person name="Klenk H.P."/>
            <person name="Kyrpides N.C."/>
        </authorList>
    </citation>
    <scope>NUCLEOTIDE SEQUENCE</scope>
    <source>
        <strain evidence="3">ATCC 700263 / DSM 8902 / Z-7692</strain>
    </source>
</reference>
<dbReference type="EMBL" id="CP003282">
    <property type="protein sequence ID" value="AFG36491.1"/>
    <property type="molecule type" value="Genomic_DNA"/>
</dbReference>
<dbReference type="OrthoDB" id="4772335at2"/>
<dbReference type="Proteomes" id="UP000007383">
    <property type="component" value="Chromosome"/>
</dbReference>
<dbReference type="RefSeq" id="WP_014454489.1">
    <property type="nucleotide sequence ID" value="NC_017098.1"/>
</dbReference>
<protein>
    <submittedName>
        <fullName evidence="2">Regulator of competence-specific genes</fullName>
    </submittedName>
</protein>
<evidence type="ECO:0000313" key="2">
    <source>
        <dbReference type="EMBL" id="AFG36491.1"/>
    </source>
</evidence>
<dbReference type="PATRIC" id="fig|889378.3.peg.390"/>
<sequence length="106" mass="12116">MASSQEIVDFICEQIQDAGEIRSRKMFGEYAVYCNNKVIGLICQDSLYIKPTKAGRAYIGVPTEVPPYNGAKPYFLVEDQVEDREWLSELVRQTEQELPPPKKRTS</sequence>
<dbReference type="AlphaFoldDB" id="H9UG48"/>